<name>A0A4R2TGE5_9FIRM</name>
<evidence type="ECO:0000256" key="2">
    <source>
        <dbReference type="ARBA" id="ARBA00010752"/>
    </source>
</evidence>
<keyword evidence="9" id="KW-0238">DNA-binding</keyword>
<dbReference type="PANTHER" id="PTHR30478">
    <property type="entry name" value="DNA POLYMERASE III SUBUNIT BETA"/>
    <property type="match status" value="1"/>
</dbReference>
<dbReference type="Gene3D" id="3.70.10.10">
    <property type="match status" value="1"/>
</dbReference>
<keyword evidence="15" id="KW-1185">Reference proteome</keyword>
<gene>
    <name evidence="14" type="ORF">EDD79_10176</name>
</gene>
<comment type="subunit">
    <text evidence="10">Forms a ring-shaped head-to-tail homodimer around DNA.</text>
</comment>
<dbReference type="GO" id="GO:0008408">
    <property type="term" value="F:3'-5' exonuclease activity"/>
    <property type="evidence" value="ECO:0007669"/>
    <property type="project" value="InterPro"/>
</dbReference>
<evidence type="ECO:0000256" key="9">
    <source>
        <dbReference type="ARBA" id="ARBA00023125"/>
    </source>
</evidence>
<dbReference type="GO" id="GO:0003677">
    <property type="term" value="F:DNA binding"/>
    <property type="evidence" value="ECO:0007669"/>
    <property type="project" value="UniProtKB-UniRule"/>
</dbReference>
<keyword evidence="8 10" id="KW-0239">DNA-directed DNA polymerase</keyword>
<dbReference type="Proteomes" id="UP000295504">
    <property type="component" value="Unassembled WGS sequence"/>
</dbReference>
<dbReference type="OrthoDB" id="8421503at2"/>
<dbReference type="Pfam" id="PF02768">
    <property type="entry name" value="DNA_pol3_beta_3"/>
    <property type="match status" value="1"/>
</dbReference>
<dbReference type="SMART" id="SM00480">
    <property type="entry name" value="POL3Bc"/>
    <property type="match status" value="1"/>
</dbReference>
<dbReference type="Pfam" id="PF02767">
    <property type="entry name" value="DNA_pol3_beta_2"/>
    <property type="match status" value="1"/>
</dbReference>
<dbReference type="GO" id="GO:0003887">
    <property type="term" value="F:DNA-directed DNA polymerase activity"/>
    <property type="evidence" value="ECO:0007669"/>
    <property type="project" value="UniProtKB-UniRule"/>
</dbReference>
<reference evidence="14 15" key="1">
    <citation type="submission" date="2019-03" db="EMBL/GenBank/DDBJ databases">
        <title>Genomic Encyclopedia of Type Strains, Phase IV (KMG-IV): sequencing the most valuable type-strain genomes for metagenomic binning, comparative biology and taxonomic classification.</title>
        <authorList>
            <person name="Goeker M."/>
        </authorList>
    </citation>
    <scope>NUCLEOTIDE SEQUENCE [LARGE SCALE GENOMIC DNA]</scope>
    <source>
        <strain evidence="14 15">DSM 100013</strain>
    </source>
</reference>
<dbReference type="Pfam" id="PF00712">
    <property type="entry name" value="DNA_pol3_beta"/>
    <property type="match status" value="1"/>
</dbReference>
<evidence type="ECO:0000313" key="14">
    <source>
        <dbReference type="EMBL" id="TCQ02231.1"/>
    </source>
</evidence>
<dbReference type="InterPro" id="IPR001001">
    <property type="entry name" value="DNA_polIII_beta"/>
</dbReference>
<protein>
    <recommendedName>
        <fullName evidence="3 10">Beta sliding clamp</fullName>
    </recommendedName>
</protein>
<evidence type="ECO:0000256" key="4">
    <source>
        <dbReference type="ARBA" id="ARBA00022490"/>
    </source>
</evidence>
<comment type="similarity">
    <text evidence="2 10">Belongs to the beta sliding clamp family.</text>
</comment>
<dbReference type="NCBIfam" id="TIGR00663">
    <property type="entry name" value="dnan"/>
    <property type="match status" value="1"/>
</dbReference>
<evidence type="ECO:0000256" key="1">
    <source>
        <dbReference type="ARBA" id="ARBA00004496"/>
    </source>
</evidence>
<evidence type="ECO:0000256" key="7">
    <source>
        <dbReference type="ARBA" id="ARBA00022705"/>
    </source>
</evidence>
<comment type="caution">
    <text evidence="14">The sequence shown here is derived from an EMBL/GenBank/DDBJ whole genome shotgun (WGS) entry which is preliminary data.</text>
</comment>
<feature type="domain" description="DNA polymerase III beta sliding clamp central" evidence="12">
    <location>
        <begin position="127"/>
        <end position="238"/>
    </location>
</feature>
<evidence type="ECO:0000256" key="8">
    <source>
        <dbReference type="ARBA" id="ARBA00022932"/>
    </source>
</evidence>
<keyword evidence="5 10" id="KW-0808">Transferase</keyword>
<evidence type="ECO:0000256" key="6">
    <source>
        <dbReference type="ARBA" id="ARBA00022695"/>
    </source>
</evidence>
<dbReference type="CDD" id="cd00140">
    <property type="entry name" value="beta_clamp"/>
    <property type="match status" value="1"/>
</dbReference>
<dbReference type="PANTHER" id="PTHR30478:SF0">
    <property type="entry name" value="BETA SLIDING CLAMP"/>
    <property type="match status" value="1"/>
</dbReference>
<evidence type="ECO:0000259" key="12">
    <source>
        <dbReference type="Pfam" id="PF02767"/>
    </source>
</evidence>
<organism evidence="14 15">
    <name type="scientific">Serpentinicella alkaliphila</name>
    <dbReference type="NCBI Taxonomy" id="1734049"/>
    <lineage>
        <taxon>Bacteria</taxon>
        <taxon>Bacillati</taxon>
        <taxon>Bacillota</taxon>
        <taxon>Clostridia</taxon>
        <taxon>Peptostreptococcales</taxon>
        <taxon>Natronincolaceae</taxon>
        <taxon>Serpentinicella</taxon>
    </lineage>
</organism>
<dbReference type="EMBL" id="SLYC01000017">
    <property type="protein sequence ID" value="TCQ02231.1"/>
    <property type="molecule type" value="Genomic_DNA"/>
</dbReference>
<dbReference type="InterPro" id="IPR022635">
    <property type="entry name" value="DNA_polIII_beta_C"/>
</dbReference>
<keyword evidence="6 10" id="KW-0548">Nucleotidyltransferase</keyword>
<comment type="subcellular location">
    <subcellularLocation>
        <location evidence="1 10">Cytoplasm</location>
    </subcellularLocation>
</comment>
<evidence type="ECO:0000256" key="10">
    <source>
        <dbReference type="PIRNR" id="PIRNR000804"/>
    </source>
</evidence>
<evidence type="ECO:0000259" key="11">
    <source>
        <dbReference type="Pfam" id="PF00712"/>
    </source>
</evidence>
<dbReference type="Gene3D" id="3.10.150.10">
    <property type="entry name" value="DNA Polymerase III, subunit A, domain 2"/>
    <property type="match status" value="1"/>
</dbReference>
<keyword evidence="7 10" id="KW-0235">DNA replication</keyword>
<keyword evidence="4 10" id="KW-0963">Cytoplasm</keyword>
<dbReference type="InterPro" id="IPR046938">
    <property type="entry name" value="DNA_clamp_sf"/>
</dbReference>
<sequence>MHFISQKKSLLNAISIVQKAVSSKSTLPILKGIYIEAVSNHLKFIATDLEIGIEHIIESNILEEGTVVVDARLFSEIVRKLPDSEVEILLKEQQMIIKCQNSEFNILYYPSDEFPELPTIEQRATYEINNQVFKNMIRQTSFATSQDEMKPVFTGVLVEIIDNKLNMVALDGYRLALKKVELTEGYNNKAIIPAKTLNEIGRIMDDSDDTVYMTLSDKHALFTLGETKLISRLLEGEFINYKQIIPKEYKTRIKVSTSLLLDSVERAALISREGKNNPIKLNIVGDKLIITSNSEVGKVQEEIDIETEGEDLNIAFNSKYLLDVLKIIEDEFLFIDFMTSINPGLIRPEEDINYKYLILPVRVSE</sequence>
<comment type="function">
    <text evidence="10">Confers DNA tethering and processivity to DNA polymerases and other proteins. Acts as a clamp, forming a ring around DNA (a reaction catalyzed by the clamp-loading complex) which diffuses in an ATP-independent manner freely and bidirectionally along dsDNA. Initially characterized for its ability to contact the catalytic subunit of DNA polymerase III (Pol III), a complex, multichain enzyme responsible for most of the replicative synthesis in bacteria; Pol III exhibits 3'-5' exonuclease proofreading activity. The beta chain is required for initiation of replication as well as for processivity of DNA replication.</text>
</comment>
<evidence type="ECO:0000256" key="3">
    <source>
        <dbReference type="ARBA" id="ARBA00021035"/>
    </source>
</evidence>
<accession>A0A4R2TGE5</accession>
<evidence type="ECO:0000256" key="5">
    <source>
        <dbReference type="ARBA" id="ARBA00022679"/>
    </source>
</evidence>
<proteinExistence type="inferred from homology"/>
<evidence type="ECO:0000313" key="15">
    <source>
        <dbReference type="Proteomes" id="UP000295504"/>
    </source>
</evidence>
<dbReference type="AlphaFoldDB" id="A0A4R2TGE5"/>
<dbReference type="SUPFAM" id="SSF55979">
    <property type="entry name" value="DNA clamp"/>
    <property type="match status" value="3"/>
</dbReference>
<dbReference type="PIRSF" id="PIRSF000804">
    <property type="entry name" value="DNA_pol_III_b"/>
    <property type="match status" value="1"/>
</dbReference>
<dbReference type="InterPro" id="IPR022634">
    <property type="entry name" value="DNA_polIII_beta_N"/>
</dbReference>
<dbReference type="GO" id="GO:0009360">
    <property type="term" value="C:DNA polymerase III complex"/>
    <property type="evidence" value="ECO:0007669"/>
    <property type="project" value="InterPro"/>
</dbReference>
<feature type="domain" description="DNA polymerase III beta sliding clamp N-terminal" evidence="11">
    <location>
        <begin position="1"/>
        <end position="118"/>
    </location>
</feature>
<dbReference type="RefSeq" id="WP_132848475.1">
    <property type="nucleotide sequence ID" value="NZ_CP058648.1"/>
</dbReference>
<feature type="domain" description="DNA polymerase III beta sliding clamp C-terminal" evidence="13">
    <location>
        <begin position="242"/>
        <end position="362"/>
    </location>
</feature>
<dbReference type="InterPro" id="IPR022637">
    <property type="entry name" value="DNA_polIII_beta_cen"/>
</dbReference>
<evidence type="ECO:0000259" key="13">
    <source>
        <dbReference type="Pfam" id="PF02768"/>
    </source>
</evidence>
<dbReference type="GO" id="GO:0005737">
    <property type="term" value="C:cytoplasm"/>
    <property type="evidence" value="ECO:0007669"/>
    <property type="project" value="UniProtKB-SubCell"/>
</dbReference>
<dbReference type="GO" id="GO:0006271">
    <property type="term" value="P:DNA strand elongation involved in DNA replication"/>
    <property type="evidence" value="ECO:0007669"/>
    <property type="project" value="TreeGrafter"/>
</dbReference>